<dbReference type="InterPro" id="IPR048799">
    <property type="entry name" value="P68_RBP_TagC-like_beta-prop"/>
</dbReference>
<proteinExistence type="predicted"/>
<name>A0A8I2BAU6_BACIU</name>
<evidence type="ECO:0000313" key="3">
    <source>
        <dbReference type="Proteomes" id="UP000665181"/>
    </source>
</evidence>
<protein>
    <submittedName>
        <fullName evidence="2">Teichoic acid biosynthesis protein</fullName>
    </submittedName>
</protein>
<dbReference type="Proteomes" id="UP000665181">
    <property type="component" value="Unassembled WGS sequence"/>
</dbReference>
<sequence length="631" mass="69536">MSVNLIKKYTTTKNQKFVSEITSDMTTIEKAINSVETNIESHKKAKSAHSSEQIKHGGLTVYDAIKEVNALIHNLVLEADGTNIKEVLMARVNKKAVVFPDLKARLDNSDSVQEELSAAIQKEYEFDYTTIPPVYHTTLSLADKTVLQWFGIDEETGDIYATQVSSGNTEGSESFTITRMNQNGLMLDSMKVDKGGHGTTLGLEREGGKVYIWSNYDVVDSNGNTVGNDLVRFPYTAGVTLNSGSGGIRRYNKFNDYYTIPVTDTKNGLIAFRIKLNDGNSVVELRKLSDVKNNINNVLGTVTIPKDLVYLQGLAIDGYDLYWYTGDTNNKTYPNELCRFSFKDGKLTDRISCNFGYDEDGKYEDNFREPESVCFYKDPKTGKKSLLAGVVTGGAGKRINKVYAYHSKENAAKFGIDLSQGYQGYSLTQSNGKGKRLPDSISNLKDYRKVGSYYMYTTETTKLKDHPSPGDAGWWLNIDAADPSGTVIQTLRRNSTGRDIKIYTRVVTNKGVAGNWVEVMTGQRLSWSNVPLKNGASNPDSSNKLEYAINGGTLFIRGRVNIPKTDGVVFALLPAGARPSKSWYEGCQVGGTTGDRKIGVLASGEMVARGFAVNSTSNVTYTYINLTVPLS</sequence>
<evidence type="ECO:0000259" key="1">
    <source>
        <dbReference type="Pfam" id="PF21311"/>
    </source>
</evidence>
<dbReference type="RefSeq" id="WP_208556903.1">
    <property type="nucleotide sequence ID" value="NZ_JAGFPW010000034.1"/>
</dbReference>
<organism evidence="2 3">
    <name type="scientific">Bacillus subtilis</name>
    <dbReference type="NCBI Taxonomy" id="1423"/>
    <lineage>
        <taxon>Bacteria</taxon>
        <taxon>Bacillati</taxon>
        <taxon>Bacillota</taxon>
        <taxon>Bacilli</taxon>
        <taxon>Bacillales</taxon>
        <taxon>Bacillaceae</taxon>
        <taxon>Bacillus</taxon>
    </lineage>
</organism>
<dbReference type="AlphaFoldDB" id="A0A8I2BAU6"/>
<dbReference type="Pfam" id="PF21311">
    <property type="entry name" value="Phage_RBD_prop"/>
    <property type="match status" value="1"/>
</dbReference>
<feature type="domain" description="P68 RBP/TagC-like beta-propeller" evidence="1">
    <location>
        <begin position="146"/>
        <end position="404"/>
    </location>
</feature>
<gene>
    <name evidence="2" type="ORF">J5227_21640</name>
</gene>
<evidence type="ECO:0000313" key="2">
    <source>
        <dbReference type="EMBL" id="MBO3796843.1"/>
    </source>
</evidence>
<comment type="caution">
    <text evidence="2">The sequence shown here is derived from an EMBL/GenBank/DDBJ whole genome shotgun (WGS) entry which is preliminary data.</text>
</comment>
<reference evidence="2" key="1">
    <citation type="submission" date="2021-03" db="EMBL/GenBank/DDBJ databases">
        <title>Isolation of Bacillus subtilis from fermented food sample.</title>
        <authorList>
            <person name="Lakshmanan V."/>
            <person name="Athira K."/>
            <person name="Rajagopal K."/>
        </authorList>
    </citation>
    <scope>NUCLEOTIDE SEQUENCE</scope>
    <source>
        <strain evidence="2">S1</strain>
    </source>
</reference>
<accession>A0A8I2BAU6</accession>
<dbReference type="EMBL" id="JAGFPW010000034">
    <property type="protein sequence ID" value="MBO3796843.1"/>
    <property type="molecule type" value="Genomic_DNA"/>
</dbReference>